<dbReference type="PANTHER" id="PTHR10545:SF29">
    <property type="entry name" value="GH14572P-RELATED"/>
    <property type="match status" value="1"/>
</dbReference>
<comment type="caution">
    <text evidence="4">The sequence shown here is derived from an EMBL/GenBank/DDBJ whole genome shotgun (WGS) entry which is preliminary data.</text>
</comment>
<dbReference type="GO" id="GO:0008080">
    <property type="term" value="F:N-acetyltransferase activity"/>
    <property type="evidence" value="ECO:0007669"/>
    <property type="project" value="TreeGrafter"/>
</dbReference>
<organism evidence="4 5">
    <name type="scientific">Plastoroseomonas arctica</name>
    <dbReference type="NCBI Taxonomy" id="1509237"/>
    <lineage>
        <taxon>Bacteria</taxon>
        <taxon>Pseudomonadati</taxon>
        <taxon>Pseudomonadota</taxon>
        <taxon>Alphaproteobacteria</taxon>
        <taxon>Acetobacterales</taxon>
        <taxon>Acetobacteraceae</taxon>
        <taxon>Plastoroseomonas</taxon>
    </lineage>
</organism>
<feature type="domain" description="N-acetyltransferase" evidence="3">
    <location>
        <begin position="2"/>
        <end position="157"/>
    </location>
</feature>
<sequence length="161" mass="17052">MSRVRAARPEEAGAVAALINAINSLDGNTPRVPMTDAIVRRDLLGDAPLAWLLVAVEAERLVGFATAGLVYDAERAAPCAMLLDLYVEPATRRRGHARALMAALAARGQAEGVGCLWWGVDDGDEEATAFYRAIGAELEGGFTGLLLEGAALRHLADEAQR</sequence>
<dbReference type="Pfam" id="PF00583">
    <property type="entry name" value="Acetyltransf_1"/>
    <property type="match status" value="1"/>
</dbReference>
<dbReference type="InterPro" id="IPR051016">
    <property type="entry name" value="Diverse_Substrate_AcTransf"/>
</dbReference>
<dbReference type="InterPro" id="IPR016181">
    <property type="entry name" value="Acyl_CoA_acyltransferase"/>
</dbReference>
<keyword evidence="1" id="KW-0808">Transferase</keyword>
<dbReference type="EMBL" id="JAAEDH010000007">
    <property type="protein sequence ID" value="MBR0654959.1"/>
    <property type="molecule type" value="Genomic_DNA"/>
</dbReference>
<dbReference type="SUPFAM" id="SSF55729">
    <property type="entry name" value="Acyl-CoA N-acyltransferases (Nat)"/>
    <property type="match status" value="1"/>
</dbReference>
<proteinExistence type="predicted"/>
<dbReference type="InterPro" id="IPR000182">
    <property type="entry name" value="GNAT_dom"/>
</dbReference>
<dbReference type="PANTHER" id="PTHR10545">
    <property type="entry name" value="DIAMINE N-ACETYLTRANSFERASE"/>
    <property type="match status" value="1"/>
</dbReference>
<accession>A0AAF1KJ69</accession>
<evidence type="ECO:0000313" key="4">
    <source>
        <dbReference type="EMBL" id="MBR0654959.1"/>
    </source>
</evidence>
<keyword evidence="5" id="KW-1185">Reference proteome</keyword>
<reference evidence="4" key="2">
    <citation type="journal article" date="2021" name="Syst. Appl. Microbiol.">
        <title>Roseomonas hellenica sp. nov., isolated from roots of wild-growing Alkanna tinctoria.</title>
        <authorList>
            <person name="Rat A."/>
            <person name="Naranjo H.D."/>
            <person name="Lebbe L."/>
            <person name="Cnockaert M."/>
            <person name="Krigas N."/>
            <person name="Grigoriadou K."/>
            <person name="Maloupa E."/>
            <person name="Willems A."/>
        </authorList>
    </citation>
    <scope>NUCLEOTIDE SEQUENCE</scope>
    <source>
        <strain evidence="4">LMG 28251</strain>
    </source>
</reference>
<evidence type="ECO:0000256" key="1">
    <source>
        <dbReference type="ARBA" id="ARBA00022679"/>
    </source>
</evidence>
<dbReference type="PROSITE" id="PS51186">
    <property type="entry name" value="GNAT"/>
    <property type="match status" value="1"/>
</dbReference>
<evidence type="ECO:0000313" key="5">
    <source>
        <dbReference type="Proteomes" id="UP001196068"/>
    </source>
</evidence>
<evidence type="ECO:0000259" key="3">
    <source>
        <dbReference type="PROSITE" id="PS51186"/>
    </source>
</evidence>
<dbReference type="Proteomes" id="UP001196068">
    <property type="component" value="Unassembled WGS sequence"/>
</dbReference>
<dbReference type="AlphaFoldDB" id="A0AAF1KJ69"/>
<dbReference type="Gene3D" id="3.40.630.30">
    <property type="match status" value="1"/>
</dbReference>
<protein>
    <submittedName>
        <fullName evidence="4">GNAT family N-acetyltransferase</fullName>
    </submittedName>
</protein>
<name>A0AAF1KJ69_9PROT</name>
<evidence type="ECO:0000256" key="2">
    <source>
        <dbReference type="ARBA" id="ARBA00023315"/>
    </source>
</evidence>
<dbReference type="RefSeq" id="WP_211873799.1">
    <property type="nucleotide sequence ID" value="NZ_JAAEDH010000007.1"/>
</dbReference>
<keyword evidence="2" id="KW-0012">Acyltransferase</keyword>
<gene>
    <name evidence="4" type="ORF">GXW79_07700</name>
</gene>
<reference evidence="4" key="1">
    <citation type="submission" date="2020-01" db="EMBL/GenBank/DDBJ databases">
        <authorList>
            <person name="Rat A."/>
        </authorList>
    </citation>
    <scope>NUCLEOTIDE SEQUENCE</scope>
    <source>
        <strain evidence="4">LMG 28251</strain>
    </source>
</reference>